<dbReference type="EMBL" id="PDDX01000001">
    <property type="protein sequence ID" value="PHI29573.1"/>
    <property type="molecule type" value="Genomic_DNA"/>
</dbReference>
<gene>
    <name evidence="2" type="ORF">CRN84_09640</name>
    <name evidence="3" type="ORF">NCTC12282_02836</name>
</gene>
<dbReference type="STRING" id="1111728.GCA_000427805_00468"/>
<evidence type="ECO:0000313" key="3">
    <source>
        <dbReference type="EMBL" id="VFS47893.1"/>
    </source>
</evidence>
<evidence type="ECO:0000256" key="1">
    <source>
        <dbReference type="SAM" id="SignalP"/>
    </source>
</evidence>
<protein>
    <submittedName>
        <fullName evidence="2">Porin</fullName>
    </submittedName>
    <submittedName>
        <fullName evidence="3">YfaZ</fullName>
    </submittedName>
</protein>
<dbReference type="OrthoDB" id="6506259at2"/>
<dbReference type="InterPro" id="IPR011250">
    <property type="entry name" value="OMP/PagP_B-barrel"/>
</dbReference>
<feature type="chain" id="PRO_5036315813" evidence="1">
    <location>
        <begin position="22"/>
        <end position="180"/>
    </location>
</feature>
<reference evidence="3 5" key="3">
    <citation type="submission" date="2019-03" db="EMBL/GenBank/DDBJ databases">
        <authorList>
            <consortium name="Pathogen Informatics"/>
        </authorList>
    </citation>
    <scope>NUCLEOTIDE SEQUENCE [LARGE SCALE GENOMIC DNA]</scope>
    <source>
        <strain evidence="3 5">NCTC12282</strain>
    </source>
</reference>
<organism evidence="2 4">
    <name type="scientific">Budvicia aquatica</name>
    <dbReference type="NCBI Taxonomy" id="82979"/>
    <lineage>
        <taxon>Bacteria</taxon>
        <taxon>Pseudomonadati</taxon>
        <taxon>Pseudomonadota</taxon>
        <taxon>Gammaproteobacteria</taxon>
        <taxon>Enterobacterales</taxon>
        <taxon>Budviciaceae</taxon>
        <taxon>Budvicia</taxon>
    </lineage>
</organism>
<evidence type="ECO:0000313" key="4">
    <source>
        <dbReference type="Proteomes" id="UP000224974"/>
    </source>
</evidence>
<keyword evidence="4" id="KW-1185">Reference proteome</keyword>
<dbReference type="AlphaFoldDB" id="A0A2C6DLK0"/>
<proteinExistence type="predicted"/>
<dbReference type="Proteomes" id="UP000224974">
    <property type="component" value="Unassembled WGS sequence"/>
</dbReference>
<reference evidence="4" key="1">
    <citation type="submission" date="2017-09" db="EMBL/GenBank/DDBJ databases">
        <title>FDA dAtabase for Regulatory Grade micrObial Sequences (FDA-ARGOS): Supporting development and validation of Infectious Disease Dx tests.</title>
        <authorList>
            <person name="Minogue T."/>
            <person name="Wolcott M."/>
            <person name="Wasieloski L."/>
            <person name="Aguilar W."/>
            <person name="Moore D."/>
            <person name="Tallon L."/>
            <person name="Sadzewicz L."/>
            <person name="Ott S."/>
            <person name="Zhao X."/>
            <person name="Nagaraj S."/>
            <person name="Vavikolanu K."/>
            <person name="Aluvathingal J."/>
            <person name="Nadendla S."/>
            <person name="Sichtig H."/>
        </authorList>
    </citation>
    <scope>NUCLEOTIDE SEQUENCE [LARGE SCALE GENOMIC DNA]</scope>
    <source>
        <strain evidence="4">FDAARGOS_387</strain>
    </source>
</reference>
<dbReference type="Pfam" id="PF07437">
    <property type="entry name" value="YfaZ"/>
    <property type="match status" value="1"/>
</dbReference>
<reference evidence="2" key="2">
    <citation type="submission" date="2017-09" db="EMBL/GenBank/DDBJ databases">
        <title>FDA dAtabase for Regulatory Grade micrObial Sequences (FDA-ARGOS): Supporting development and validation of Infectious Disease Dx tests.</title>
        <authorList>
            <person name="Minogue T."/>
            <person name="Wolcott M."/>
            <person name="Wasieloski L."/>
            <person name="Aguilar W."/>
            <person name="Moore D."/>
            <person name="Tallon L.J."/>
            <person name="Sadzewicz L."/>
            <person name="Ott S."/>
            <person name="Zhao X."/>
            <person name="Nagaraj S."/>
            <person name="Vavikolanu K."/>
            <person name="Aluvathingal J."/>
            <person name="Nadendla S."/>
            <person name="Sichtig H."/>
        </authorList>
    </citation>
    <scope>NUCLEOTIDE SEQUENCE</scope>
    <source>
        <strain evidence="2">FDAARGOS_387</strain>
    </source>
</reference>
<dbReference type="Proteomes" id="UP000373449">
    <property type="component" value="Unassembled WGS sequence"/>
</dbReference>
<dbReference type="SUPFAM" id="SSF56925">
    <property type="entry name" value="OMPA-like"/>
    <property type="match status" value="1"/>
</dbReference>
<accession>A0A2C6DLK0</accession>
<feature type="signal peptide" evidence="1">
    <location>
        <begin position="1"/>
        <end position="21"/>
    </location>
</feature>
<dbReference type="InterPro" id="IPR009998">
    <property type="entry name" value="YfaZ"/>
</dbReference>
<dbReference type="EMBL" id="CAADJA010000002">
    <property type="protein sequence ID" value="VFS47893.1"/>
    <property type="molecule type" value="Genomic_DNA"/>
</dbReference>
<sequence length="180" mass="18591">MKKLLLVCACATLLMTTNASAISIHGQAGENYTNVQVGIGTESTGLAATANWARSDHDGDVVGLGLGVNLPIGPMMATVGGKALYLSPDRGDDGYAAAVGGGLRWPVTSNISLYGEGYYAPESLTSGVHDYYEAAGGVRLSVIRPISVDAGYRYIKLSGKEGNRDNVVADGPYLGASVSF</sequence>
<name>A0A2C6DLK0_9GAMM</name>
<keyword evidence="1" id="KW-0732">Signal</keyword>
<evidence type="ECO:0000313" key="2">
    <source>
        <dbReference type="EMBL" id="PHI29573.1"/>
    </source>
</evidence>
<evidence type="ECO:0000313" key="5">
    <source>
        <dbReference type="Proteomes" id="UP000373449"/>
    </source>
</evidence>
<dbReference type="RefSeq" id="WP_029093075.1">
    <property type="nucleotide sequence ID" value="NZ_CAADJA010000002.1"/>
</dbReference>